<evidence type="ECO:0000313" key="3">
    <source>
        <dbReference type="EMBL" id="AKL93787.1"/>
    </source>
</evidence>
<keyword evidence="4" id="KW-1185">Reference proteome</keyword>
<organism evidence="3 4">
    <name type="scientific">Clostridium aceticum</name>
    <dbReference type="NCBI Taxonomy" id="84022"/>
    <lineage>
        <taxon>Bacteria</taxon>
        <taxon>Bacillati</taxon>
        <taxon>Bacillota</taxon>
        <taxon>Clostridia</taxon>
        <taxon>Eubacteriales</taxon>
        <taxon>Clostridiaceae</taxon>
        <taxon>Clostridium</taxon>
    </lineage>
</organism>
<dbReference type="Proteomes" id="UP000035704">
    <property type="component" value="Chromosome"/>
</dbReference>
<dbReference type="Pfam" id="PF09992">
    <property type="entry name" value="NAGPA"/>
    <property type="match status" value="1"/>
</dbReference>
<evidence type="ECO:0000313" key="4">
    <source>
        <dbReference type="Proteomes" id="UP000035704"/>
    </source>
</evidence>
<dbReference type="AlphaFoldDB" id="A0A0G3W798"/>
<keyword evidence="1" id="KW-0175">Coiled coil</keyword>
<sequence>MYKISLFMLFLVAPFLPLFLVSQEFMHQEKLLELPTTVLQEEVKQLQKEMDLLQEKVMALGINIEEQEQTFRFQEESLSEFSQVSTTHRQLSDDVYEQKILDMLGPTVATYISDKTEIKIFQLAELGYRGYIAKVKLFDPQGFKVVLAQDTLGKLETTSSAAKRTSAVLAINGGGFYTERRNGLSYAQMIGNTVVDGNLVESFNGYPGDLFFAGINHQGQVVGGIPASERELMSLEPYQGVSFIPVLLKERKKVAIPDKWKTTRQPRTIIGKYANDDLIMIVIDGRQNNWSIGVTLESLQDKLLELGVKDAYNLDGGGSSAMYFNGVLLNKPSDGRERPVANNIVIIP</sequence>
<feature type="domain" description="Phosphodiester glycosidase" evidence="2">
    <location>
        <begin position="166"/>
        <end position="346"/>
    </location>
</feature>
<name>A0A0G3W798_9CLOT</name>
<evidence type="ECO:0000256" key="1">
    <source>
        <dbReference type="SAM" id="Coils"/>
    </source>
</evidence>
<proteinExistence type="predicted"/>
<dbReference type="RefSeq" id="WP_052661545.1">
    <property type="nucleotide sequence ID" value="NZ_CP009687.1"/>
</dbReference>
<feature type="coiled-coil region" evidence="1">
    <location>
        <begin position="36"/>
        <end position="70"/>
    </location>
</feature>
<evidence type="ECO:0000259" key="2">
    <source>
        <dbReference type="Pfam" id="PF09992"/>
    </source>
</evidence>
<dbReference type="OrthoDB" id="9809781at2"/>
<dbReference type="KEGG" id="cace:CACET_c02710"/>
<reference evidence="3 4" key="1">
    <citation type="submission" date="2014-10" db="EMBL/GenBank/DDBJ databases">
        <title>Genome sequence of Clostridium aceticum DSM 1496.</title>
        <authorList>
            <person name="Poehlein A."/>
            <person name="Schiel-Bengelsdorf B."/>
            <person name="Gottschalk G."/>
            <person name="Duerre P."/>
            <person name="Daniel R."/>
        </authorList>
    </citation>
    <scope>NUCLEOTIDE SEQUENCE [LARGE SCALE GENOMIC DNA]</scope>
    <source>
        <strain evidence="3 4">DSM 1496</strain>
    </source>
</reference>
<dbReference type="PATRIC" id="fig|84022.6.peg.273"/>
<dbReference type="PANTHER" id="PTHR40446:SF2">
    <property type="entry name" value="N-ACETYLGLUCOSAMINE-1-PHOSPHODIESTER ALPHA-N-ACETYLGLUCOSAMINIDASE"/>
    <property type="match status" value="1"/>
</dbReference>
<accession>A0A0G3W798</accession>
<dbReference type="EMBL" id="CP009687">
    <property type="protein sequence ID" value="AKL93787.1"/>
    <property type="molecule type" value="Genomic_DNA"/>
</dbReference>
<dbReference type="PANTHER" id="PTHR40446">
    <property type="entry name" value="N-ACETYLGLUCOSAMINE-1-PHOSPHODIESTER ALPHA-N-ACETYLGLUCOSAMINIDASE"/>
    <property type="match status" value="1"/>
</dbReference>
<gene>
    <name evidence="3" type="ORF">CACET_c02710</name>
</gene>
<protein>
    <submittedName>
        <fullName evidence="3">Exopolysaccharide biosynthesis protein</fullName>
    </submittedName>
</protein>
<dbReference type="STRING" id="84022.CACET_c02710"/>
<dbReference type="InterPro" id="IPR018711">
    <property type="entry name" value="NAGPA"/>
</dbReference>